<gene>
    <name evidence="3" type="ORF">PVK37_14285</name>
</gene>
<evidence type="ECO:0000259" key="2">
    <source>
        <dbReference type="Pfam" id="PF20028"/>
    </source>
</evidence>
<name>A0ABY7ZZP9_9ACTN</name>
<dbReference type="Proteomes" id="UP001219605">
    <property type="component" value="Chromosome"/>
</dbReference>
<evidence type="ECO:0000256" key="1">
    <source>
        <dbReference type="SAM" id="MobiDB-lite"/>
    </source>
</evidence>
<dbReference type="EMBL" id="CP118615">
    <property type="protein sequence ID" value="WDZ87488.1"/>
    <property type="molecule type" value="Genomic_DNA"/>
</dbReference>
<accession>A0ABY7ZZP9</accession>
<dbReference type="Gene3D" id="2.40.10.120">
    <property type="match status" value="1"/>
</dbReference>
<feature type="region of interest" description="Disordered" evidence="1">
    <location>
        <begin position="666"/>
        <end position="687"/>
    </location>
</feature>
<proteinExistence type="predicted"/>
<keyword evidence="4" id="KW-1185">Reference proteome</keyword>
<feature type="region of interest" description="Disordered" evidence="1">
    <location>
        <begin position="358"/>
        <end position="395"/>
    </location>
</feature>
<feature type="region of interest" description="Disordered" evidence="1">
    <location>
        <begin position="261"/>
        <end position="285"/>
    </location>
</feature>
<protein>
    <submittedName>
        <fullName evidence="3">Trypsin-like peptidase domain-containing protein</fullName>
    </submittedName>
</protein>
<dbReference type="InterPro" id="IPR009003">
    <property type="entry name" value="Peptidase_S1_PA"/>
</dbReference>
<dbReference type="InterPro" id="IPR045450">
    <property type="entry name" value="VMAP_C"/>
</dbReference>
<dbReference type="Pfam" id="PF20028">
    <property type="entry name" value="VMAP-C"/>
    <property type="match status" value="1"/>
</dbReference>
<feature type="compositionally biased region" description="Basic and acidic residues" evidence="1">
    <location>
        <begin position="274"/>
        <end position="285"/>
    </location>
</feature>
<evidence type="ECO:0000313" key="3">
    <source>
        <dbReference type="EMBL" id="WDZ87488.1"/>
    </source>
</evidence>
<dbReference type="Pfam" id="PF13365">
    <property type="entry name" value="Trypsin_2"/>
    <property type="match status" value="1"/>
</dbReference>
<reference evidence="3 4" key="1">
    <citation type="submission" date="2023-02" db="EMBL/GenBank/DDBJ databases">
        <authorList>
            <person name="Mo P."/>
        </authorList>
    </citation>
    <scope>NUCLEOTIDE SEQUENCE [LARGE SCALE GENOMIC DNA]</scope>
    <source>
        <strain evidence="3 4">HUAS 3</strain>
    </source>
</reference>
<feature type="domain" description="vWA-MoxR associated protein C-terminal" evidence="2">
    <location>
        <begin position="418"/>
        <end position="666"/>
    </location>
</feature>
<evidence type="ECO:0000313" key="4">
    <source>
        <dbReference type="Proteomes" id="UP001219605"/>
    </source>
</evidence>
<dbReference type="SUPFAM" id="SSF50494">
    <property type="entry name" value="Trypsin-like serine proteases"/>
    <property type="match status" value="1"/>
</dbReference>
<organism evidence="3 4">
    <name type="scientific">Micromonospora cathayae</name>
    <dbReference type="NCBI Taxonomy" id="3028804"/>
    <lineage>
        <taxon>Bacteria</taxon>
        <taxon>Bacillati</taxon>
        <taxon>Actinomycetota</taxon>
        <taxon>Actinomycetes</taxon>
        <taxon>Micromonosporales</taxon>
        <taxon>Micromonosporaceae</taxon>
        <taxon>Micromonospora</taxon>
    </lineage>
</organism>
<dbReference type="RefSeq" id="WP_275034462.1">
    <property type="nucleotide sequence ID" value="NZ_CP118615.1"/>
</dbReference>
<sequence length="687" mass="75264">MVPDRTAGGAALAQLEHLLVHAVAGVREAGGEAHSGSAFWVAPEWLLTCAHVTKGQVGDTVRVSWDNGGKELDGTIEAIVGEEVPDRPLHEYPDLALVRVPGADDHPCVWLAEEYMTSRTPLSLFGYVAGLDGRIGMYKVAGECTNWARFGLDSAGIAATAKIEGGMSGGPVLNTVTGAVRGLTVMAQGQDSGLYVSVRAMREFEPDLYREVLRAHDLFHARDHRWTSLRDDLTRKLYESSDRTGKPTAAQQVGLLGVLARATDDTEQNGPAGRDAERDRPAGRDAARDMLLSRDAGRLTKIYVDVVGRDWPGPESPGSVRDVLWRALEWADLWGLAPLGALAGLVLPREQDRKDWQELISPGRPETEPGTAGHRGREAVTPEPAAPQGVAPERTAPADDFRFVVTVGEITEPGREPGYDLTVQVLSGSAHPDVIHQDEDTSRDLAATKRLIGEALRTALNKYGGRARLVEFVLPPKLLNEPFDEITLSAEDFLSVGEEHPVVVRTRREPRTRHRWEHRWHSLTRAESVQPRSVTCAYTGTPESLGRELVRQSDLGVLTLTRRPSAVDDDQVRGFITVAIQAGVPVIVWPRPGCPRHDGDGTGHCAGQRFSVAFEQALTEWAAREGEQRRPRWSQDLPRMVTELRFEAGGAEQHDCRGLVLLLDDPDRPADDLRAPPIETNHDGVRR</sequence>